<dbReference type="InterPro" id="IPR009045">
    <property type="entry name" value="Zn_M74/Hedgehog-like"/>
</dbReference>
<dbReference type="GO" id="GO:0006508">
    <property type="term" value="P:proteolysis"/>
    <property type="evidence" value="ECO:0007669"/>
    <property type="project" value="InterPro"/>
</dbReference>
<dbReference type="Pfam" id="PF02557">
    <property type="entry name" value="VanY"/>
    <property type="match status" value="1"/>
</dbReference>
<reference evidence="2 3" key="1">
    <citation type="submission" date="2020-05" db="EMBL/GenBank/DDBJ databases">
        <title>Genome Sequencing of Type Strains.</title>
        <authorList>
            <person name="Lemaire J.F."/>
            <person name="Inderbitzin P."/>
            <person name="Gregorio O.A."/>
            <person name="Collins S.B."/>
            <person name="Wespe N."/>
            <person name="Knight-Connoni V."/>
        </authorList>
    </citation>
    <scope>NUCLEOTIDE SEQUENCE [LARGE SCALE GENOMIC DNA]</scope>
    <source>
        <strain evidence="2 3">ATCC 25174</strain>
    </source>
</reference>
<dbReference type="CDD" id="cd14814">
    <property type="entry name" value="Peptidase_M15"/>
    <property type="match status" value="1"/>
</dbReference>
<name>A0A7Y6DVT8_9CELL</name>
<dbReference type="PANTHER" id="PTHR34385">
    <property type="entry name" value="D-ALANYL-D-ALANINE CARBOXYPEPTIDASE"/>
    <property type="match status" value="1"/>
</dbReference>
<dbReference type="EMBL" id="JABMCI010000036">
    <property type="protein sequence ID" value="NUU15878.1"/>
    <property type="molecule type" value="Genomic_DNA"/>
</dbReference>
<dbReference type="AlphaFoldDB" id="A0A7Y6DVT8"/>
<proteinExistence type="predicted"/>
<protein>
    <submittedName>
        <fullName evidence="2">Peptidase M15</fullName>
    </submittedName>
</protein>
<organism evidence="2 3">
    <name type="scientific">Cellulomonas humilata</name>
    <dbReference type="NCBI Taxonomy" id="144055"/>
    <lineage>
        <taxon>Bacteria</taxon>
        <taxon>Bacillati</taxon>
        <taxon>Actinomycetota</taxon>
        <taxon>Actinomycetes</taxon>
        <taxon>Micrococcales</taxon>
        <taxon>Cellulomonadaceae</taxon>
        <taxon>Cellulomonas</taxon>
    </lineage>
</organism>
<dbReference type="InterPro" id="IPR003709">
    <property type="entry name" value="VanY-like_core_dom"/>
</dbReference>
<accession>A0A7Y6DVT8</accession>
<comment type="caution">
    <text evidence="2">The sequence shown here is derived from an EMBL/GenBank/DDBJ whole genome shotgun (WGS) entry which is preliminary data.</text>
</comment>
<dbReference type="Proteomes" id="UP000565724">
    <property type="component" value="Unassembled WGS sequence"/>
</dbReference>
<evidence type="ECO:0000259" key="1">
    <source>
        <dbReference type="Pfam" id="PF02557"/>
    </source>
</evidence>
<dbReference type="SUPFAM" id="SSF55166">
    <property type="entry name" value="Hedgehog/DD-peptidase"/>
    <property type="match status" value="1"/>
</dbReference>
<dbReference type="PANTHER" id="PTHR34385:SF1">
    <property type="entry name" value="PEPTIDOGLYCAN L-ALANYL-D-GLUTAMATE ENDOPEPTIDASE CWLK"/>
    <property type="match status" value="1"/>
</dbReference>
<dbReference type="InterPro" id="IPR052179">
    <property type="entry name" value="DD-CPase-like"/>
</dbReference>
<dbReference type="Gene3D" id="3.30.1380.10">
    <property type="match status" value="1"/>
</dbReference>
<dbReference type="GO" id="GO:0008233">
    <property type="term" value="F:peptidase activity"/>
    <property type="evidence" value="ECO:0007669"/>
    <property type="project" value="InterPro"/>
</dbReference>
<evidence type="ECO:0000313" key="3">
    <source>
        <dbReference type="Proteomes" id="UP000565724"/>
    </source>
</evidence>
<gene>
    <name evidence="2" type="ORF">HP550_01260</name>
</gene>
<keyword evidence="3" id="KW-1185">Reference proteome</keyword>
<feature type="domain" description="D-alanyl-D-alanine carboxypeptidase-like core" evidence="1">
    <location>
        <begin position="91"/>
        <end position="193"/>
    </location>
</feature>
<sequence length="193" mass="19593">MTGIAGIAQRMSQIQALVAPVVVVRATTTVGATAGTSFADALADEVARTTPAPSAPSAARLNGDGVPTELAAYGNGKIPASALQEVGTTGHRLWAPAAEALTGLISAAAADGVTVGITDSYRSYAGQVDVAQRKGLYSQGGLAAAPGTSDHGWGMAVDLDLGSAAQAWMRAHGAEHGFVEDTPREPWHWAYTP</sequence>
<evidence type="ECO:0000313" key="2">
    <source>
        <dbReference type="EMBL" id="NUU15878.1"/>
    </source>
</evidence>